<evidence type="ECO:0000313" key="10">
    <source>
        <dbReference type="Proteomes" id="UP000011864"/>
    </source>
</evidence>
<organism evidence="9 10">
    <name type="scientific">Paraglaciecola psychrophila 170</name>
    <dbReference type="NCBI Taxonomy" id="1129794"/>
    <lineage>
        <taxon>Bacteria</taxon>
        <taxon>Pseudomonadati</taxon>
        <taxon>Pseudomonadota</taxon>
        <taxon>Gammaproteobacteria</taxon>
        <taxon>Alteromonadales</taxon>
        <taxon>Alteromonadaceae</taxon>
        <taxon>Paraglaciecola</taxon>
    </lineage>
</organism>
<evidence type="ECO:0000259" key="8">
    <source>
        <dbReference type="PROSITE" id="PS50059"/>
    </source>
</evidence>
<dbReference type="STRING" id="1129794.C427_4762"/>
<dbReference type="GO" id="GO:0006457">
    <property type="term" value="P:protein folding"/>
    <property type="evidence" value="ECO:0007669"/>
    <property type="project" value="InterPro"/>
</dbReference>
<dbReference type="PANTHER" id="PTHR43811:SF57">
    <property type="entry name" value="FKBP-TYPE PEPTIDYL-PROLYL CIS-TRANS ISOMERASE FKPA-RELATED"/>
    <property type="match status" value="1"/>
</dbReference>
<evidence type="ECO:0000256" key="1">
    <source>
        <dbReference type="ARBA" id="ARBA00000971"/>
    </source>
</evidence>
<dbReference type="InterPro" id="IPR000774">
    <property type="entry name" value="PPIase_FKBP_N"/>
</dbReference>
<dbReference type="RefSeq" id="WP_007634995.1">
    <property type="nucleotide sequence ID" value="NC_020514.1"/>
</dbReference>
<keyword evidence="4 5" id="KW-0413">Isomerase</keyword>
<keyword evidence="3 5" id="KW-0697">Rotamase</keyword>
<name>K7A568_9ALTE</name>
<dbReference type="KEGG" id="gps:C427_4762"/>
<comment type="similarity">
    <text evidence="2 6">Belongs to the FKBP-type PPIase family.</text>
</comment>
<dbReference type="SUPFAM" id="SSF54534">
    <property type="entry name" value="FKBP-like"/>
    <property type="match status" value="1"/>
</dbReference>
<dbReference type="PATRIC" id="fig|1129794.4.peg.4743"/>
<dbReference type="AlphaFoldDB" id="K7A568"/>
<evidence type="ECO:0000256" key="7">
    <source>
        <dbReference type="SAM" id="MobiDB-lite"/>
    </source>
</evidence>
<dbReference type="Proteomes" id="UP000011864">
    <property type="component" value="Chromosome"/>
</dbReference>
<evidence type="ECO:0000313" key="9">
    <source>
        <dbReference type="EMBL" id="AGH46861.1"/>
    </source>
</evidence>
<dbReference type="Pfam" id="PF01346">
    <property type="entry name" value="FKBP_N"/>
    <property type="match status" value="1"/>
</dbReference>
<evidence type="ECO:0000256" key="5">
    <source>
        <dbReference type="PROSITE-ProRule" id="PRU00277"/>
    </source>
</evidence>
<dbReference type="eggNOG" id="COG0545">
    <property type="taxonomic scope" value="Bacteria"/>
</dbReference>
<dbReference type="HOGENOM" id="CLU_013615_7_3_6"/>
<feature type="domain" description="PPIase FKBP-type" evidence="8">
    <location>
        <begin position="56"/>
        <end position="142"/>
    </location>
</feature>
<comment type="catalytic activity">
    <reaction evidence="1 5 6">
        <text>[protein]-peptidylproline (omega=180) = [protein]-peptidylproline (omega=0)</text>
        <dbReference type="Rhea" id="RHEA:16237"/>
        <dbReference type="Rhea" id="RHEA-COMP:10747"/>
        <dbReference type="Rhea" id="RHEA-COMP:10748"/>
        <dbReference type="ChEBI" id="CHEBI:83833"/>
        <dbReference type="ChEBI" id="CHEBI:83834"/>
        <dbReference type="EC" id="5.2.1.8"/>
    </reaction>
</comment>
<evidence type="ECO:0000256" key="3">
    <source>
        <dbReference type="ARBA" id="ARBA00023110"/>
    </source>
</evidence>
<reference evidence="9 10" key="1">
    <citation type="journal article" date="2013" name="Genome Announc.">
        <title>Complete Genome Sequence of Glaciecola psychrophila Strain 170T.</title>
        <authorList>
            <person name="Yin J."/>
            <person name="Chen J."/>
            <person name="Liu G."/>
            <person name="Yu Y."/>
            <person name="Song L."/>
            <person name="Wang X."/>
            <person name="Qu X."/>
        </authorList>
    </citation>
    <scope>NUCLEOTIDE SEQUENCE [LARGE SCALE GENOMIC DNA]</scope>
    <source>
        <strain evidence="9 10">170</strain>
    </source>
</reference>
<dbReference type="EC" id="5.2.1.8" evidence="6"/>
<gene>
    <name evidence="9" type="ORF">C427_4762</name>
</gene>
<dbReference type="EMBL" id="CP003837">
    <property type="protein sequence ID" value="AGH46861.1"/>
    <property type="molecule type" value="Genomic_DNA"/>
</dbReference>
<evidence type="ECO:0000256" key="6">
    <source>
        <dbReference type="RuleBase" id="RU003915"/>
    </source>
</evidence>
<dbReference type="PANTHER" id="PTHR43811">
    <property type="entry name" value="FKBP-TYPE PEPTIDYL-PROLYL CIS-TRANS ISOMERASE FKPA"/>
    <property type="match status" value="1"/>
</dbReference>
<evidence type="ECO:0000256" key="2">
    <source>
        <dbReference type="ARBA" id="ARBA00006577"/>
    </source>
</evidence>
<dbReference type="Pfam" id="PF00254">
    <property type="entry name" value="FKBP_C"/>
    <property type="match status" value="1"/>
</dbReference>
<dbReference type="Gene3D" id="3.10.50.40">
    <property type="match status" value="1"/>
</dbReference>
<accession>K7A568</accession>
<dbReference type="PROSITE" id="PS50059">
    <property type="entry name" value="FKBP_PPIASE"/>
    <property type="match status" value="1"/>
</dbReference>
<keyword evidence="10" id="KW-1185">Reference proteome</keyword>
<dbReference type="GO" id="GO:0003755">
    <property type="term" value="F:peptidyl-prolyl cis-trans isomerase activity"/>
    <property type="evidence" value="ECO:0007669"/>
    <property type="project" value="UniProtKB-UniRule"/>
</dbReference>
<protein>
    <recommendedName>
        <fullName evidence="6">Peptidyl-prolyl cis-trans isomerase</fullName>
        <ecNumber evidence="6">5.2.1.8</ecNumber>
    </recommendedName>
</protein>
<dbReference type="InterPro" id="IPR046357">
    <property type="entry name" value="PPIase_dom_sf"/>
</dbReference>
<dbReference type="OrthoDB" id="9814548at2"/>
<proteinExistence type="inferred from homology"/>
<sequence length="142" mass="15724">MAKNQRALNKGSKGQNRKGSEAFVAKYANKPDVVQHDSGLMYRVLEQAQGPSPTMQNEVVVNQRILNFDGSVIADTYKSGFTDRFRLKEAILGLQEGLQLMALGSRYEFVIPPEIAWGKRGVGNKIGPNALMVFDVRLLEIA</sequence>
<evidence type="ECO:0000256" key="4">
    <source>
        <dbReference type="ARBA" id="ARBA00023235"/>
    </source>
</evidence>
<dbReference type="InterPro" id="IPR001179">
    <property type="entry name" value="PPIase_FKBP_dom"/>
</dbReference>
<feature type="region of interest" description="Disordered" evidence="7">
    <location>
        <begin position="1"/>
        <end position="20"/>
    </location>
</feature>